<dbReference type="AlphaFoldDB" id="A0A0M7EQG2"/>
<reference evidence="3 5" key="3">
    <citation type="submission" date="2022-05" db="EMBL/GenBank/DDBJ databases">
        <title>Complete sequence of strain NY11312.</title>
        <authorList>
            <person name="Zhou D."/>
        </authorList>
    </citation>
    <scope>NUCLEOTIDE SEQUENCE [LARGE SCALE GENOMIC DNA]</scope>
    <source>
        <strain evidence="3 5">NY11312</strain>
    </source>
</reference>
<feature type="signal peptide" evidence="1">
    <location>
        <begin position="1"/>
        <end position="22"/>
    </location>
</feature>
<dbReference type="Proteomes" id="UP001211866">
    <property type="component" value="Chromosome"/>
</dbReference>
<evidence type="ECO:0000313" key="4">
    <source>
        <dbReference type="Proteomes" id="UP000245216"/>
    </source>
</evidence>
<dbReference type="KEGG" id="afa:UZ73_10860"/>
<dbReference type="InterPro" id="IPR045752">
    <property type="entry name" value="DUF6180"/>
</dbReference>
<dbReference type="Pfam" id="PF19678">
    <property type="entry name" value="DUF6180"/>
    <property type="match status" value="1"/>
</dbReference>
<dbReference type="OrthoDB" id="8688849at2"/>
<reference evidence="2 4" key="2">
    <citation type="submission" date="2018-05" db="EMBL/GenBank/DDBJ databases">
        <authorList>
            <person name="Lanie J.A."/>
            <person name="Ng W.-L."/>
            <person name="Kazmierczak K.M."/>
            <person name="Andrzejewski T.M."/>
            <person name="Davidsen T.M."/>
            <person name="Wayne K.J."/>
            <person name="Tettelin H."/>
            <person name="Glass J.I."/>
            <person name="Rusch D."/>
            <person name="Podicherti R."/>
            <person name="Tsui H.-C.T."/>
            <person name="Winkler M.E."/>
        </authorList>
    </citation>
    <scope>NUCLEOTIDE SEQUENCE [LARGE SCALE GENOMIC DNA]</scope>
    <source>
        <strain evidence="2 4">YBY</strain>
    </source>
</reference>
<accession>A0A0M7EQG2</accession>
<keyword evidence="5" id="KW-1185">Reference proteome</keyword>
<feature type="chain" id="PRO_5005811750" evidence="1">
    <location>
        <begin position="23"/>
        <end position="129"/>
    </location>
</feature>
<dbReference type="RefSeq" id="WP_042485165.1">
    <property type="nucleotide sequence ID" value="NZ_CAXOJJ010000063.1"/>
</dbReference>
<gene>
    <name evidence="2" type="ORF">DF183_17755</name>
    <name evidence="3" type="ORF">M2J83_20995</name>
</gene>
<reference evidence="2 4" key="1">
    <citation type="submission" date="2018-05" db="EMBL/GenBank/DDBJ databases">
        <title>Genome Sequence of an Efficient Indole-Degrading Bacterium, Alcaligenes sp.YBY.</title>
        <authorList>
            <person name="Yang B."/>
        </authorList>
    </citation>
    <scope>NUCLEOTIDE SEQUENCE [LARGE SCALE GENOMIC DNA]</scope>
    <source>
        <strain evidence="2 4">YBY</strain>
    </source>
</reference>
<dbReference type="Proteomes" id="UP000245216">
    <property type="component" value="Unassembled WGS sequence"/>
</dbReference>
<accession>A0A0S2JRJ9</accession>
<evidence type="ECO:0000313" key="2">
    <source>
        <dbReference type="EMBL" id="PWE12619.1"/>
    </source>
</evidence>
<dbReference type="STRING" id="511.UZ73_10860"/>
<evidence type="ECO:0000256" key="1">
    <source>
        <dbReference type="SAM" id="SignalP"/>
    </source>
</evidence>
<dbReference type="GeneID" id="29367955"/>
<dbReference type="EMBL" id="QEXO01000005">
    <property type="protein sequence ID" value="PWE12619.1"/>
    <property type="molecule type" value="Genomic_DNA"/>
</dbReference>
<evidence type="ECO:0000313" key="5">
    <source>
        <dbReference type="Proteomes" id="UP001211866"/>
    </source>
</evidence>
<proteinExistence type="predicted"/>
<dbReference type="EMBL" id="CP096916">
    <property type="protein sequence ID" value="WBM38232.1"/>
    <property type="molecule type" value="Genomic_DNA"/>
</dbReference>
<keyword evidence="1" id="KW-0732">Signal</keyword>
<evidence type="ECO:0000313" key="3">
    <source>
        <dbReference type="EMBL" id="WBM38232.1"/>
    </source>
</evidence>
<name>A0A0M7EQG2_ALCFA</name>
<sequence>MHTLNKWVLMAALLHGAWAAQAQELRPLELEAEQRSISRLSVAQCLDTVQQTAAGEGYQQRNDSRANDQLGVYIGTAPMGAGSLVVYCLDLNPSTAYIIHTKAPVTADLMSPHQLNYKITQALTVANQP</sequence>
<protein>
    <submittedName>
        <fullName evidence="3">DUF6180 family protein</fullName>
    </submittedName>
</protein>
<organism evidence="2 4">
    <name type="scientific">Alcaligenes faecalis</name>
    <dbReference type="NCBI Taxonomy" id="511"/>
    <lineage>
        <taxon>Bacteria</taxon>
        <taxon>Pseudomonadati</taxon>
        <taxon>Pseudomonadota</taxon>
        <taxon>Betaproteobacteria</taxon>
        <taxon>Burkholderiales</taxon>
        <taxon>Alcaligenaceae</taxon>
        <taxon>Alcaligenes</taxon>
    </lineage>
</organism>